<evidence type="ECO:0000256" key="1">
    <source>
        <dbReference type="SAM" id="MobiDB-lite"/>
    </source>
</evidence>
<feature type="non-terminal residue" evidence="2">
    <location>
        <position position="1"/>
    </location>
</feature>
<proteinExistence type="predicted"/>
<reference evidence="2" key="1">
    <citation type="submission" date="2013-11" db="EMBL/GenBank/DDBJ databases">
        <title>The Genome Sequence of Phytophthora parasitica CJ05E6.</title>
        <authorList>
            <consortium name="The Broad Institute Genomics Platform"/>
            <person name="Russ C."/>
            <person name="Tyler B."/>
            <person name="Panabieres F."/>
            <person name="Shan W."/>
            <person name="Tripathy S."/>
            <person name="Grunwald N."/>
            <person name="Machado M."/>
            <person name="Johnson C.S."/>
            <person name="Arredondo F."/>
            <person name="Hong C."/>
            <person name="Coffey M."/>
            <person name="Young S.K."/>
            <person name="Zeng Q."/>
            <person name="Gargeya S."/>
            <person name="Fitzgerald M."/>
            <person name="Abouelleil A."/>
            <person name="Alvarado L."/>
            <person name="Chapman S.B."/>
            <person name="Gainer-Dewar J."/>
            <person name="Goldberg J."/>
            <person name="Griggs A."/>
            <person name="Gujja S."/>
            <person name="Hansen M."/>
            <person name="Howarth C."/>
            <person name="Imamovic A."/>
            <person name="Ireland A."/>
            <person name="Larimer J."/>
            <person name="McCowan C."/>
            <person name="Murphy C."/>
            <person name="Pearson M."/>
            <person name="Poon T.W."/>
            <person name="Priest M."/>
            <person name="Roberts A."/>
            <person name="Saif S."/>
            <person name="Shea T."/>
            <person name="Sykes S."/>
            <person name="Wortman J."/>
            <person name="Nusbaum C."/>
            <person name="Birren B."/>
        </authorList>
    </citation>
    <scope>NUCLEOTIDE SEQUENCE [LARGE SCALE GENOMIC DNA]</scope>
    <source>
        <strain evidence="2">CJ05E6</strain>
    </source>
</reference>
<feature type="region of interest" description="Disordered" evidence="1">
    <location>
        <begin position="70"/>
        <end position="131"/>
    </location>
</feature>
<evidence type="ECO:0000313" key="2">
    <source>
        <dbReference type="EMBL" id="ETL37902.1"/>
    </source>
</evidence>
<protein>
    <submittedName>
        <fullName evidence="2">Uncharacterized protein</fullName>
    </submittedName>
</protein>
<name>W2IWI5_PHYNI</name>
<dbReference type="VEuPathDB" id="FungiDB:PPTG_17047"/>
<feature type="compositionally biased region" description="Acidic residues" evidence="1">
    <location>
        <begin position="91"/>
        <end position="109"/>
    </location>
</feature>
<organism evidence="2">
    <name type="scientific">Phytophthora nicotianae</name>
    <name type="common">Potato buckeye rot agent</name>
    <name type="synonym">Phytophthora parasitica</name>
    <dbReference type="NCBI Taxonomy" id="4792"/>
    <lineage>
        <taxon>Eukaryota</taxon>
        <taxon>Sar</taxon>
        <taxon>Stramenopiles</taxon>
        <taxon>Oomycota</taxon>
        <taxon>Peronosporomycetes</taxon>
        <taxon>Peronosporales</taxon>
        <taxon>Peronosporaceae</taxon>
        <taxon>Phytophthora</taxon>
    </lineage>
</organism>
<dbReference type="AlphaFoldDB" id="W2IWI5"/>
<accession>W2IWI5</accession>
<sequence>RTWLELYDPVLCNVQGLTERLVTRTNNPLERFNRKLNAAFSTPHPSMAMFVATIEALTREHVALLDAVRGRRARGEQRETIQLPRAVELSTESEDSSSDEDDTEMQDSDADNRDQADAAEDAESVVTSSVV</sequence>
<gene>
    <name evidence="2" type="ORF">L916_10458</name>
</gene>
<dbReference type="Proteomes" id="UP000053864">
    <property type="component" value="Unassembled WGS sequence"/>
</dbReference>
<dbReference type="EMBL" id="KI673454">
    <property type="protein sequence ID" value="ETL37902.1"/>
    <property type="molecule type" value="Genomic_DNA"/>
</dbReference>